<organism evidence="2 3">
    <name type="scientific">Knipowitschia caucasica</name>
    <name type="common">Caucasian dwarf goby</name>
    <name type="synonym">Pomatoschistus caucasicus</name>
    <dbReference type="NCBI Taxonomy" id="637954"/>
    <lineage>
        <taxon>Eukaryota</taxon>
        <taxon>Metazoa</taxon>
        <taxon>Chordata</taxon>
        <taxon>Craniata</taxon>
        <taxon>Vertebrata</taxon>
        <taxon>Euteleostomi</taxon>
        <taxon>Actinopterygii</taxon>
        <taxon>Neopterygii</taxon>
        <taxon>Teleostei</taxon>
        <taxon>Neoteleostei</taxon>
        <taxon>Acanthomorphata</taxon>
        <taxon>Gobiaria</taxon>
        <taxon>Gobiiformes</taxon>
        <taxon>Gobioidei</taxon>
        <taxon>Gobiidae</taxon>
        <taxon>Gobiinae</taxon>
        <taxon>Knipowitschia</taxon>
    </lineage>
</organism>
<dbReference type="EMBL" id="OZ035826">
    <property type="protein sequence ID" value="CAL1604205.1"/>
    <property type="molecule type" value="Genomic_DNA"/>
</dbReference>
<dbReference type="AlphaFoldDB" id="A0AAV2LPF4"/>
<feature type="compositionally biased region" description="Low complexity" evidence="1">
    <location>
        <begin position="14"/>
        <end position="25"/>
    </location>
</feature>
<accession>A0AAV2LPF4</accession>
<protein>
    <submittedName>
        <fullName evidence="2">Uncharacterized protein</fullName>
    </submittedName>
</protein>
<evidence type="ECO:0000313" key="3">
    <source>
        <dbReference type="Proteomes" id="UP001497482"/>
    </source>
</evidence>
<proteinExistence type="predicted"/>
<feature type="compositionally biased region" description="Basic and acidic residues" evidence="1">
    <location>
        <begin position="1"/>
        <end position="10"/>
    </location>
</feature>
<feature type="region of interest" description="Disordered" evidence="1">
    <location>
        <begin position="1"/>
        <end position="25"/>
    </location>
</feature>
<keyword evidence="3" id="KW-1185">Reference proteome</keyword>
<dbReference type="Proteomes" id="UP001497482">
    <property type="component" value="Chromosome 4"/>
</dbReference>
<name>A0AAV2LPF4_KNICA</name>
<reference evidence="2 3" key="1">
    <citation type="submission" date="2024-04" db="EMBL/GenBank/DDBJ databases">
        <authorList>
            <person name="Waldvogel A.-M."/>
            <person name="Schoenle A."/>
        </authorList>
    </citation>
    <scope>NUCLEOTIDE SEQUENCE [LARGE SCALE GENOMIC DNA]</scope>
</reference>
<evidence type="ECO:0000313" key="2">
    <source>
        <dbReference type="EMBL" id="CAL1604205.1"/>
    </source>
</evidence>
<gene>
    <name evidence="2" type="ORF">KC01_LOCUS31765</name>
</gene>
<sequence length="89" mass="9532">MCFAERRSPERAQLTLSGSGLHSGGELQRPVLLMLLRQVISATRAKERPTLHLSPAHSTTLRDTTGVEGKELCTLGNATNYGRSGALSA</sequence>
<evidence type="ECO:0000256" key="1">
    <source>
        <dbReference type="SAM" id="MobiDB-lite"/>
    </source>
</evidence>